<proteinExistence type="predicted"/>
<evidence type="ECO:0000313" key="3">
    <source>
        <dbReference type="Proteomes" id="UP001341281"/>
    </source>
</evidence>
<feature type="region of interest" description="Disordered" evidence="1">
    <location>
        <begin position="13"/>
        <end position="121"/>
    </location>
</feature>
<dbReference type="EMBL" id="CP144752">
    <property type="protein sequence ID" value="WVZ88311.1"/>
    <property type="molecule type" value="Genomic_DNA"/>
</dbReference>
<protein>
    <submittedName>
        <fullName evidence="2">Uncharacterized protein</fullName>
    </submittedName>
</protein>
<dbReference type="AlphaFoldDB" id="A0AAQ3X7C5"/>
<organism evidence="2 3">
    <name type="scientific">Paspalum notatum var. saurae</name>
    <dbReference type="NCBI Taxonomy" id="547442"/>
    <lineage>
        <taxon>Eukaryota</taxon>
        <taxon>Viridiplantae</taxon>
        <taxon>Streptophyta</taxon>
        <taxon>Embryophyta</taxon>
        <taxon>Tracheophyta</taxon>
        <taxon>Spermatophyta</taxon>
        <taxon>Magnoliopsida</taxon>
        <taxon>Liliopsida</taxon>
        <taxon>Poales</taxon>
        <taxon>Poaceae</taxon>
        <taxon>PACMAD clade</taxon>
        <taxon>Panicoideae</taxon>
        <taxon>Andropogonodae</taxon>
        <taxon>Paspaleae</taxon>
        <taxon>Paspalinae</taxon>
        <taxon>Paspalum</taxon>
    </lineage>
</organism>
<accession>A0AAQ3X7C5</accession>
<feature type="compositionally biased region" description="Low complexity" evidence="1">
    <location>
        <begin position="62"/>
        <end position="82"/>
    </location>
</feature>
<name>A0AAQ3X7C5_PASNO</name>
<evidence type="ECO:0000313" key="2">
    <source>
        <dbReference type="EMBL" id="WVZ88311.1"/>
    </source>
</evidence>
<gene>
    <name evidence="2" type="ORF">U9M48_034847</name>
</gene>
<evidence type="ECO:0000256" key="1">
    <source>
        <dbReference type="SAM" id="MobiDB-lite"/>
    </source>
</evidence>
<sequence length="316" mass="33477">AGASHLACPLPYPVAAAQSPRPHAALDPDGDLRLRLLRPPRSALRPPPSTAASPVRPRPRRTPTGDGRPAPQAQASRSAPAADRQTAGCTTRRLQAGRGQPAASPSAAARHTAAGAAGSPPLHSWANRRGVAPLAGCPARPWALGCSARLLRLHCACLLGRVLGCSIDAHASADASVDAPIVDTPIFDAPAAIDVDAPIETPATASNEEVEFNSSEIIVDPGLQKPIEEYHISYISGLNYLVLAVLLPELEQVMNKIIRMKTLLRSGTFRMLSIFTLFCDVLFEYFCHNFITIWPGALPNPGSATALMYIDLCFIG</sequence>
<dbReference type="Proteomes" id="UP001341281">
    <property type="component" value="Chromosome 08"/>
</dbReference>
<feature type="compositionally biased region" description="Low complexity" evidence="1">
    <location>
        <begin position="37"/>
        <end position="55"/>
    </location>
</feature>
<keyword evidence="3" id="KW-1185">Reference proteome</keyword>
<reference evidence="2 3" key="1">
    <citation type="submission" date="2024-02" db="EMBL/GenBank/DDBJ databases">
        <title>High-quality chromosome-scale genome assembly of Pensacola bahiagrass (Paspalum notatum Flugge var. saurae).</title>
        <authorList>
            <person name="Vega J.M."/>
            <person name="Podio M."/>
            <person name="Orjuela J."/>
            <person name="Siena L.A."/>
            <person name="Pessino S.C."/>
            <person name="Combes M.C."/>
            <person name="Mariac C."/>
            <person name="Albertini E."/>
            <person name="Pupilli F."/>
            <person name="Ortiz J.P.A."/>
            <person name="Leblanc O."/>
        </authorList>
    </citation>
    <scope>NUCLEOTIDE SEQUENCE [LARGE SCALE GENOMIC DNA]</scope>
    <source>
        <strain evidence="2">R1</strain>
        <tissue evidence="2">Leaf</tissue>
    </source>
</reference>
<feature type="compositionally biased region" description="Basic and acidic residues" evidence="1">
    <location>
        <begin position="24"/>
        <end position="34"/>
    </location>
</feature>
<feature type="non-terminal residue" evidence="2">
    <location>
        <position position="316"/>
    </location>
</feature>
<feature type="compositionally biased region" description="Low complexity" evidence="1">
    <location>
        <begin position="96"/>
        <end position="120"/>
    </location>
</feature>